<dbReference type="Proteomes" id="UP000799539">
    <property type="component" value="Unassembled WGS sequence"/>
</dbReference>
<accession>A0A6A6EYC1</accession>
<dbReference type="EMBL" id="ML993356">
    <property type="protein sequence ID" value="KAF2206114.1"/>
    <property type="molecule type" value="Genomic_DNA"/>
</dbReference>
<sequence length="120" mass="13538">MLYQALRNRKKENLFRPASSHVSGKFWKASFVESVEAVFQLDLFSRENLQLIDKNGFAVTDAYFIIPKNKLSRVSDANNEAGGSAASRPLSEPSESGHDFLGHMDLGLDKFKNFREVAER</sequence>
<evidence type="ECO:0000256" key="1">
    <source>
        <dbReference type="SAM" id="MobiDB-lite"/>
    </source>
</evidence>
<dbReference type="AlphaFoldDB" id="A0A6A6EYC1"/>
<gene>
    <name evidence="2" type="ORF">CERZMDRAFT_104051</name>
</gene>
<organism evidence="2 3">
    <name type="scientific">Cercospora zeae-maydis SCOH1-5</name>
    <dbReference type="NCBI Taxonomy" id="717836"/>
    <lineage>
        <taxon>Eukaryota</taxon>
        <taxon>Fungi</taxon>
        <taxon>Dikarya</taxon>
        <taxon>Ascomycota</taxon>
        <taxon>Pezizomycotina</taxon>
        <taxon>Dothideomycetes</taxon>
        <taxon>Dothideomycetidae</taxon>
        <taxon>Mycosphaerellales</taxon>
        <taxon>Mycosphaerellaceae</taxon>
        <taxon>Cercospora</taxon>
    </lineage>
</organism>
<reference evidence="2" key="1">
    <citation type="journal article" date="2020" name="Stud. Mycol.">
        <title>101 Dothideomycetes genomes: a test case for predicting lifestyles and emergence of pathogens.</title>
        <authorList>
            <person name="Haridas S."/>
            <person name="Albert R."/>
            <person name="Binder M."/>
            <person name="Bloem J."/>
            <person name="Labutti K."/>
            <person name="Salamov A."/>
            <person name="Andreopoulos B."/>
            <person name="Baker S."/>
            <person name="Barry K."/>
            <person name="Bills G."/>
            <person name="Bluhm B."/>
            <person name="Cannon C."/>
            <person name="Castanera R."/>
            <person name="Culley D."/>
            <person name="Daum C."/>
            <person name="Ezra D."/>
            <person name="Gonzalez J."/>
            <person name="Henrissat B."/>
            <person name="Kuo A."/>
            <person name="Liang C."/>
            <person name="Lipzen A."/>
            <person name="Lutzoni F."/>
            <person name="Magnuson J."/>
            <person name="Mondo S."/>
            <person name="Nolan M."/>
            <person name="Ohm R."/>
            <person name="Pangilinan J."/>
            <person name="Park H.-J."/>
            <person name="Ramirez L."/>
            <person name="Alfaro M."/>
            <person name="Sun H."/>
            <person name="Tritt A."/>
            <person name="Yoshinaga Y."/>
            <person name="Zwiers L.-H."/>
            <person name="Turgeon B."/>
            <person name="Goodwin S."/>
            <person name="Spatafora J."/>
            <person name="Crous P."/>
            <person name="Grigoriev I."/>
        </authorList>
    </citation>
    <scope>NUCLEOTIDE SEQUENCE</scope>
    <source>
        <strain evidence="2">SCOH1-5</strain>
    </source>
</reference>
<evidence type="ECO:0000313" key="3">
    <source>
        <dbReference type="Proteomes" id="UP000799539"/>
    </source>
</evidence>
<protein>
    <submittedName>
        <fullName evidence="2">Uncharacterized protein</fullName>
    </submittedName>
</protein>
<keyword evidence="3" id="KW-1185">Reference proteome</keyword>
<name>A0A6A6EYC1_9PEZI</name>
<proteinExistence type="predicted"/>
<feature type="region of interest" description="Disordered" evidence="1">
    <location>
        <begin position="75"/>
        <end position="101"/>
    </location>
</feature>
<evidence type="ECO:0000313" key="2">
    <source>
        <dbReference type="EMBL" id="KAF2206114.1"/>
    </source>
</evidence>